<accession>A0A371BDZ5</accession>
<keyword evidence="12" id="KW-1185">Reference proteome</keyword>
<keyword evidence="5 9" id="KW-0227">DNA damage</keyword>
<comment type="similarity">
    <text evidence="2 9">Belongs to the RecN family.</text>
</comment>
<dbReference type="RefSeq" id="WP_115517853.1">
    <property type="nucleotide sequence ID" value="NZ_QRGO01000001.1"/>
</dbReference>
<evidence type="ECO:0000259" key="10">
    <source>
        <dbReference type="Pfam" id="PF02463"/>
    </source>
</evidence>
<gene>
    <name evidence="11" type="primary">recN</name>
    <name evidence="11" type="ORF">DXH78_10655</name>
</gene>
<dbReference type="GO" id="GO:0006281">
    <property type="term" value="P:DNA repair"/>
    <property type="evidence" value="ECO:0007669"/>
    <property type="project" value="UniProtKB-KW"/>
</dbReference>
<dbReference type="GO" id="GO:0006310">
    <property type="term" value="P:DNA recombination"/>
    <property type="evidence" value="ECO:0007669"/>
    <property type="project" value="InterPro"/>
</dbReference>
<dbReference type="FunFam" id="3.40.50.300:FF:000319">
    <property type="entry name" value="DNA repair protein RecN"/>
    <property type="match status" value="1"/>
</dbReference>
<dbReference type="GO" id="GO:0005524">
    <property type="term" value="F:ATP binding"/>
    <property type="evidence" value="ECO:0007669"/>
    <property type="project" value="UniProtKB-KW"/>
</dbReference>
<sequence>MLSRLSIRDIVLIDRLDIDFAGHLAVLTGETGAGKSILLDSFALALGGRGDQSLVRQGAEQGQVTASFEVGAKHPARAVLAANDIADEDTLILRRVQLADGRTRAFVNDQPVSVQVLKQLGSVLVEIHGQHDDRALVDAATHRSLLDAFGGLDADAARVAALWDARREASDALAAHKADIERARRESDWLRHAVSELDKLSPQPGEETTLAERRTVMMQSEKVAEDLRDAFDAIAGSNSAVPALAAAVRRLERRAQQAPMLVEPSVKSFDVALNALEEARAHLEAALRAADFDPAELERNEERLFALRAAARKYNVPVDDLAALAARYRDDIGLIDAGEARLKALEKAATAADAAFRAAADILSKARVKAATKLDKAVNAELPPLKLERAKFSTQIDTDANAAGPNGIDRVEFWVQTNPGTKPGPMMKIASGGELARFLLALKVVLADRGSAPTLVFDEIDTGVGGAVADAIGMRLARLGKNVQVLAVTHAPQVAARADRHYVISKDALDKGKRVATRVTEVAADHRREEIARMLAGAEITNEARAAAERLIKAAS</sequence>
<dbReference type="PIRSF" id="PIRSF003128">
    <property type="entry name" value="RecN"/>
    <property type="match status" value="1"/>
</dbReference>
<dbReference type="CDD" id="cd03241">
    <property type="entry name" value="ABC_RecN"/>
    <property type="match status" value="2"/>
</dbReference>
<dbReference type="NCBIfam" id="TIGR00634">
    <property type="entry name" value="recN"/>
    <property type="match status" value="1"/>
</dbReference>
<protein>
    <recommendedName>
        <fullName evidence="3 9">DNA repair protein RecN</fullName>
    </recommendedName>
    <alternativeName>
        <fullName evidence="8 9">Recombination protein N</fullName>
    </alternativeName>
</protein>
<evidence type="ECO:0000256" key="4">
    <source>
        <dbReference type="ARBA" id="ARBA00022741"/>
    </source>
</evidence>
<evidence type="ECO:0000313" key="12">
    <source>
        <dbReference type="Proteomes" id="UP000263993"/>
    </source>
</evidence>
<evidence type="ECO:0000256" key="7">
    <source>
        <dbReference type="ARBA" id="ARBA00023204"/>
    </source>
</evidence>
<dbReference type="Proteomes" id="UP000263993">
    <property type="component" value="Unassembled WGS sequence"/>
</dbReference>
<dbReference type="SUPFAM" id="SSF52540">
    <property type="entry name" value="P-loop containing nucleoside triphosphate hydrolases"/>
    <property type="match status" value="2"/>
</dbReference>
<evidence type="ECO:0000256" key="5">
    <source>
        <dbReference type="ARBA" id="ARBA00022763"/>
    </source>
</evidence>
<keyword evidence="6" id="KW-0067">ATP-binding</keyword>
<dbReference type="Gene3D" id="3.40.50.300">
    <property type="entry name" value="P-loop containing nucleotide triphosphate hydrolases"/>
    <property type="match status" value="2"/>
</dbReference>
<comment type="function">
    <text evidence="1 9">May be involved in recombinational repair of damaged DNA.</text>
</comment>
<dbReference type="AlphaFoldDB" id="A0A371BDZ5"/>
<dbReference type="InterPro" id="IPR027417">
    <property type="entry name" value="P-loop_NTPase"/>
</dbReference>
<dbReference type="PANTHER" id="PTHR11059">
    <property type="entry name" value="DNA REPAIR PROTEIN RECN"/>
    <property type="match status" value="1"/>
</dbReference>
<organism evidence="11 12">
    <name type="scientific">Undibacter mobilis</name>
    <dbReference type="NCBI Taxonomy" id="2292256"/>
    <lineage>
        <taxon>Bacteria</taxon>
        <taxon>Pseudomonadati</taxon>
        <taxon>Pseudomonadota</taxon>
        <taxon>Alphaproteobacteria</taxon>
        <taxon>Hyphomicrobiales</taxon>
        <taxon>Nitrobacteraceae</taxon>
        <taxon>Undibacter</taxon>
    </lineage>
</organism>
<evidence type="ECO:0000256" key="8">
    <source>
        <dbReference type="ARBA" id="ARBA00033408"/>
    </source>
</evidence>
<keyword evidence="7 9" id="KW-0234">DNA repair</keyword>
<comment type="caution">
    <text evidence="11">The sequence shown here is derived from an EMBL/GenBank/DDBJ whole genome shotgun (WGS) entry which is preliminary data.</text>
</comment>
<dbReference type="EMBL" id="QRGO01000001">
    <property type="protein sequence ID" value="RDV05829.1"/>
    <property type="molecule type" value="Genomic_DNA"/>
</dbReference>
<dbReference type="Pfam" id="PF02463">
    <property type="entry name" value="SMC_N"/>
    <property type="match status" value="1"/>
</dbReference>
<dbReference type="InterPro" id="IPR003395">
    <property type="entry name" value="RecF/RecN/SMC_N"/>
</dbReference>
<evidence type="ECO:0000256" key="3">
    <source>
        <dbReference type="ARBA" id="ARBA00021315"/>
    </source>
</evidence>
<dbReference type="PANTHER" id="PTHR11059:SF0">
    <property type="entry name" value="DNA REPAIR PROTEIN RECN"/>
    <property type="match status" value="1"/>
</dbReference>
<dbReference type="InterPro" id="IPR004604">
    <property type="entry name" value="DNA_recomb/repair_RecN"/>
</dbReference>
<name>A0A371BDZ5_9BRAD</name>
<dbReference type="GO" id="GO:0009432">
    <property type="term" value="P:SOS response"/>
    <property type="evidence" value="ECO:0007669"/>
    <property type="project" value="UniProtKB-ARBA"/>
</dbReference>
<evidence type="ECO:0000256" key="9">
    <source>
        <dbReference type="PIRNR" id="PIRNR003128"/>
    </source>
</evidence>
<evidence type="ECO:0000256" key="6">
    <source>
        <dbReference type="ARBA" id="ARBA00022840"/>
    </source>
</evidence>
<dbReference type="FunFam" id="3.40.50.300:FF:000356">
    <property type="entry name" value="DNA repair protein RecN"/>
    <property type="match status" value="1"/>
</dbReference>
<dbReference type="OrthoDB" id="9806954at2"/>
<evidence type="ECO:0000313" key="11">
    <source>
        <dbReference type="EMBL" id="RDV05829.1"/>
    </source>
</evidence>
<reference evidence="12" key="1">
    <citation type="submission" date="2018-08" db="EMBL/GenBank/DDBJ databases">
        <authorList>
            <person name="Kim S.-J."/>
            <person name="Jung G.-Y."/>
        </authorList>
    </citation>
    <scope>NUCLEOTIDE SEQUENCE [LARGE SCALE GENOMIC DNA]</scope>
    <source>
        <strain evidence="12">GY_H</strain>
    </source>
</reference>
<evidence type="ECO:0000256" key="2">
    <source>
        <dbReference type="ARBA" id="ARBA00009441"/>
    </source>
</evidence>
<keyword evidence="4" id="KW-0547">Nucleotide-binding</keyword>
<proteinExistence type="inferred from homology"/>
<dbReference type="GO" id="GO:0043590">
    <property type="term" value="C:bacterial nucleoid"/>
    <property type="evidence" value="ECO:0007669"/>
    <property type="project" value="TreeGrafter"/>
</dbReference>
<feature type="domain" description="RecF/RecN/SMC N-terminal" evidence="10">
    <location>
        <begin position="3"/>
        <end position="506"/>
    </location>
</feature>
<evidence type="ECO:0000256" key="1">
    <source>
        <dbReference type="ARBA" id="ARBA00003618"/>
    </source>
</evidence>